<keyword evidence="1" id="KW-0812">Transmembrane</keyword>
<dbReference type="OrthoDB" id="1937781at2"/>
<keyword evidence="1" id="KW-0472">Membrane</keyword>
<gene>
    <name evidence="2" type="ORF">Ctaglu_21540</name>
</gene>
<feature type="transmembrane region" description="Helical" evidence="1">
    <location>
        <begin position="6"/>
        <end position="24"/>
    </location>
</feature>
<proteinExistence type="predicted"/>
<accession>A0A401ULX7</accession>
<keyword evidence="3" id="KW-1185">Reference proteome</keyword>
<protein>
    <submittedName>
        <fullName evidence="2">Uncharacterized protein</fullName>
    </submittedName>
</protein>
<evidence type="ECO:0000313" key="3">
    <source>
        <dbReference type="Proteomes" id="UP000287872"/>
    </source>
</evidence>
<dbReference type="EMBL" id="BHYK01000010">
    <property type="protein sequence ID" value="GCD10531.1"/>
    <property type="molecule type" value="Genomic_DNA"/>
</dbReference>
<comment type="caution">
    <text evidence="2">The sequence shown here is derived from an EMBL/GenBank/DDBJ whole genome shotgun (WGS) entry which is preliminary data.</text>
</comment>
<keyword evidence="1" id="KW-1133">Transmembrane helix</keyword>
<evidence type="ECO:0000256" key="1">
    <source>
        <dbReference type="SAM" id="Phobius"/>
    </source>
</evidence>
<dbReference type="AlphaFoldDB" id="A0A401ULX7"/>
<reference evidence="2 3" key="1">
    <citation type="submission" date="2018-11" db="EMBL/GenBank/DDBJ databases">
        <title>Genome sequencing and assembly of Clostridium tagluense strain A121.</title>
        <authorList>
            <person name="Murakami T."/>
            <person name="Segawa T."/>
            <person name="Shcherbakova V.A."/>
            <person name="Mori H."/>
            <person name="Yoshimura Y."/>
        </authorList>
    </citation>
    <scope>NUCLEOTIDE SEQUENCE [LARGE SCALE GENOMIC DNA]</scope>
    <source>
        <strain evidence="2 3">A121</strain>
    </source>
</reference>
<sequence>MKYKIYLSVIVIVPLTIFLVLYLSNYDFNIITKSNVFFQHTYTVIYLDSTKVDIPLPPNSVWLFKTPTDIYYSKYDVNKCREFFNSVLKEMKQDNKISNYYYDNDQKTYTIEIKGDPNIKINLIGDSDPRRYGISNPNY</sequence>
<dbReference type="Proteomes" id="UP000287872">
    <property type="component" value="Unassembled WGS sequence"/>
</dbReference>
<organism evidence="2 3">
    <name type="scientific">Clostridium tagluense</name>
    <dbReference type="NCBI Taxonomy" id="360422"/>
    <lineage>
        <taxon>Bacteria</taxon>
        <taxon>Bacillati</taxon>
        <taxon>Bacillota</taxon>
        <taxon>Clostridia</taxon>
        <taxon>Eubacteriales</taxon>
        <taxon>Clostridiaceae</taxon>
        <taxon>Clostridium</taxon>
    </lineage>
</organism>
<name>A0A401ULX7_9CLOT</name>
<evidence type="ECO:0000313" key="2">
    <source>
        <dbReference type="EMBL" id="GCD10531.1"/>
    </source>
</evidence>